<evidence type="ECO:0000256" key="1">
    <source>
        <dbReference type="SAM" id="Phobius"/>
    </source>
</evidence>
<keyword evidence="1" id="KW-0812">Transmembrane</keyword>
<organism evidence="2 3">
    <name type="scientific">Suillus placidus</name>
    <dbReference type="NCBI Taxonomy" id="48579"/>
    <lineage>
        <taxon>Eukaryota</taxon>
        <taxon>Fungi</taxon>
        <taxon>Dikarya</taxon>
        <taxon>Basidiomycota</taxon>
        <taxon>Agaricomycotina</taxon>
        <taxon>Agaricomycetes</taxon>
        <taxon>Agaricomycetidae</taxon>
        <taxon>Boletales</taxon>
        <taxon>Suillineae</taxon>
        <taxon>Suillaceae</taxon>
        <taxon>Suillus</taxon>
    </lineage>
</organism>
<keyword evidence="1" id="KW-1133">Transmembrane helix</keyword>
<evidence type="ECO:0000313" key="3">
    <source>
        <dbReference type="Proteomes" id="UP000714275"/>
    </source>
</evidence>
<proteinExistence type="predicted"/>
<reference evidence="2" key="1">
    <citation type="journal article" date="2020" name="New Phytol.">
        <title>Comparative genomics reveals dynamic genome evolution in host specialist ectomycorrhizal fungi.</title>
        <authorList>
            <person name="Lofgren L.A."/>
            <person name="Nguyen N.H."/>
            <person name="Vilgalys R."/>
            <person name="Ruytinx J."/>
            <person name="Liao H.L."/>
            <person name="Branco S."/>
            <person name="Kuo A."/>
            <person name="LaButti K."/>
            <person name="Lipzen A."/>
            <person name="Andreopoulos W."/>
            <person name="Pangilinan J."/>
            <person name="Riley R."/>
            <person name="Hundley H."/>
            <person name="Na H."/>
            <person name="Barry K."/>
            <person name="Grigoriev I.V."/>
            <person name="Stajich J.E."/>
            <person name="Kennedy P.G."/>
        </authorList>
    </citation>
    <scope>NUCLEOTIDE SEQUENCE</scope>
    <source>
        <strain evidence="2">DOB743</strain>
    </source>
</reference>
<feature type="transmembrane region" description="Helical" evidence="1">
    <location>
        <begin position="97"/>
        <end position="123"/>
    </location>
</feature>
<protein>
    <submittedName>
        <fullName evidence="2">Uncharacterized protein</fullName>
    </submittedName>
</protein>
<sequence>MMGLSPRVLGLLLVFERYFQTLSRAIPCALVELLRWQHLECLSIVFKLWDVGPATPFVFTYVKIQLLCMRSSSTAAPYMIQRSRSIPFNTESSLSNLFLLIVLIVPSLPPFIAGVIVLGCLIISYGTLFLRCSVFESIGDPASLVAGSSYCWLNPHSSAFSRDSSEDN</sequence>
<dbReference type="Proteomes" id="UP000714275">
    <property type="component" value="Unassembled WGS sequence"/>
</dbReference>
<dbReference type="AlphaFoldDB" id="A0A9P6ZPL9"/>
<keyword evidence="3" id="KW-1185">Reference proteome</keyword>
<keyword evidence="1" id="KW-0472">Membrane</keyword>
<name>A0A9P6ZPL9_9AGAM</name>
<accession>A0A9P6ZPL9</accession>
<dbReference type="EMBL" id="JABBWD010000042">
    <property type="protein sequence ID" value="KAG1774367.1"/>
    <property type="molecule type" value="Genomic_DNA"/>
</dbReference>
<evidence type="ECO:0000313" key="2">
    <source>
        <dbReference type="EMBL" id="KAG1774367.1"/>
    </source>
</evidence>
<comment type="caution">
    <text evidence="2">The sequence shown here is derived from an EMBL/GenBank/DDBJ whole genome shotgun (WGS) entry which is preliminary data.</text>
</comment>
<gene>
    <name evidence="2" type="ORF">EV702DRAFT_533464</name>
</gene>